<dbReference type="EMBL" id="CABWKQ010000020">
    <property type="protein sequence ID" value="VWX36429.1"/>
    <property type="molecule type" value="Genomic_DNA"/>
</dbReference>
<evidence type="ECO:0000313" key="12">
    <source>
        <dbReference type="EMBL" id="VWX36429.1"/>
    </source>
</evidence>
<evidence type="ECO:0000256" key="9">
    <source>
        <dbReference type="ARBA" id="ARBA00050776"/>
    </source>
</evidence>
<dbReference type="RefSeq" id="WP_029331023.1">
    <property type="nucleotide sequence ID" value="NZ_LR732312.1"/>
</dbReference>
<evidence type="ECO:0000256" key="8">
    <source>
        <dbReference type="ARBA" id="ARBA00023014"/>
    </source>
</evidence>
<evidence type="ECO:0000256" key="4">
    <source>
        <dbReference type="ARBA" id="ARBA00022679"/>
    </source>
</evidence>
<keyword evidence="6" id="KW-0663">Pyridoxal phosphate</keyword>
<organism evidence="12 13">
    <name type="scientific">Exiguobacterium oxidotolerans</name>
    <dbReference type="NCBI Taxonomy" id="223958"/>
    <lineage>
        <taxon>Bacteria</taxon>
        <taxon>Bacillati</taxon>
        <taxon>Bacillota</taxon>
        <taxon>Bacilli</taxon>
        <taxon>Bacillales</taxon>
        <taxon>Bacillales Family XII. Incertae Sedis</taxon>
        <taxon>Exiguobacterium</taxon>
    </lineage>
</organism>
<dbReference type="EC" id="2.8.1.7" evidence="3"/>
<dbReference type="PROSITE" id="PS00595">
    <property type="entry name" value="AA_TRANSFER_CLASS_5"/>
    <property type="match status" value="1"/>
</dbReference>
<dbReference type="PANTHER" id="PTHR11601:SF34">
    <property type="entry name" value="CYSTEINE DESULFURASE"/>
    <property type="match status" value="1"/>
</dbReference>
<dbReference type="Pfam" id="PF00266">
    <property type="entry name" value="Aminotran_5"/>
    <property type="match status" value="1"/>
</dbReference>
<evidence type="ECO:0000256" key="6">
    <source>
        <dbReference type="ARBA" id="ARBA00022898"/>
    </source>
</evidence>
<keyword evidence="5" id="KW-0479">Metal-binding</keyword>
<name>A0A653IBH8_9BACL</name>
<feature type="domain" description="Aminotransferase class V" evidence="11">
    <location>
        <begin position="2"/>
        <end position="362"/>
    </location>
</feature>
<evidence type="ECO:0000256" key="3">
    <source>
        <dbReference type="ARBA" id="ARBA00012239"/>
    </source>
</evidence>
<keyword evidence="7" id="KW-0408">Iron</keyword>
<keyword evidence="8" id="KW-0411">Iron-sulfur</keyword>
<comment type="catalytic activity">
    <reaction evidence="9">
        <text>(sulfur carrier)-H + L-cysteine = (sulfur carrier)-SH + L-alanine</text>
        <dbReference type="Rhea" id="RHEA:43892"/>
        <dbReference type="Rhea" id="RHEA-COMP:14737"/>
        <dbReference type="Rhea" id="RHEA-COMP:14739"/>
        <dbReference type="ChEBI" id="CHEBI:29917"/>
        <dbReference type="ChEBI" id="CHEBI:35235"/>
        <dbReference type="ChEBI" id="CHEBI:57972"/>
        <dbReference type="ChEBI" id="CHEBI:64428"/>
        <dbReference type="EC" id="2.8.1.7"/>
    </reaction>
</comment>
<accession>A0A653IBH8</accession>
<dbReference type="InterPro" id="IPR015422">
    <property type="entry name" value="PyrdxlP-dep_Trfase_small"/>
</dbReference>
<dbReference type="GO" id="GO:0046872">
    <property type="term" value="F:metal ion binding"/>
    <property type="evidence" value="ECO:0007669"/>
    <property type="project" value="UniProtKB-KW"/>
</dbReference>
<dbReference type="PANTHER" id="PTHR11601">
    <property type="entry name" value="CYSTEINE DESULFURYLASE FAMILY MEMBER"/>
    <property type="match status" value="1"/>
</dbReference>
<dbReference type="Gene3D" id="3.90.1150.10">
    <property type="entry name" value="Aspartate Aminotransferase, domain 1"/>
    <property type="match status" value="1"/>
</dbReference>
<protein>
    <recommendedName>
        <fullName evidence="3">cysteine desulfurase</fullName>
        <ecNumber evidence="3">2.8.1.7</ecNumber>
    </recommendedName>
</protein>
<dbReference type="PIRSF" id="PIRSF005572">
    <property type="entry name" value="NifS"/>
    <property type="match status" value="1"/>
</dbReference>
<gene>
    <name evidence="12" type="primary">iscSA</name>
    <name evidence="12" type="ORF">EXIGUO9Y_270299</name>
</gene>
<comment type="similarity">
    <text evidence="2">Belongs to the class-V pyridoxal-phosphate-dependent aminotransferase family. NifS/IscS subfamily.</text>
</comment>
<dbReference type="SUPFAM" id="SSF53383">
    <property type="entry name" value="PLP-dependent transferases"/>
    <property type="match status" value="1"/>
</dbReference>
<dbReference type="Gene3D" id="1.10.260.50">
    <property type="match status" value="1"/>
</dbReference>
<evidence type="ECO:0000256" key="10">
    <source>
        <dbReference type="RuleBase" id="RU004504"/>
    </source>
</evidence>
<keyword evidence="13" id="KW-1185">Reference proteome</keyword>
<evidence type="ECO:0000313" key="13">
    <source>
        <dbReference type="Proteomes" id="UP000439752"/>
    </source>
</evidence>
<dbReference type="Gene3D" id="3.40.640.10">
    <property type="entry name" value="Type I PLP-dependent aspartate aminotransferase-like (Major domain)"/>
    <property type="match status" value="1"/>
</dbReference>
<comment type="cofactor">
    <cofactor evidence="1 10">
        <name>pyridoxal 5'-phosphate</name>
        <dbReference type="ChEBI" id="CHEBI:597326"/>
    </cofactor>
</comment>
<evidence type="ECO:0000256" key="5">
    <source>
        <dbReference type="ARBA" id="ARBA00022723"/>
    </source>
</evidence>
<dbReference type="AlphaFoldDB" id="A0A653IBH8"/>
<dbReference type="FunFam" id="3.40.640.10:FF:000084">
    <property type="entry name" value="IscS-like cysteine desulfurase"/>
    <property type="match status" value="1"/>
</dbReference>
<evidence type="ECO:0000259" key="11">
    <source>
        <dbReference type="Pfam" id="PF00266"/>
    </source>
</evidence>
<dbReference type="GO" id="GO:0051536">
    <property type="term" value="F:iron-sulfur cluster binding"/>
    <property type="evidence" value="ECO:0007669"/>
    <property type="project" value="UniProtKB-KW"/>
</dbReference>
<dbReference type="InterPro" id="IPR015424">
    <property type="entry name" value="PyrdxlP-dep_Trfase"/>
</dbReference>
<dbReference type="InterPro" id="IPR015421">
    <property type="entry name" value="PyrdxlP-dep_Trfase_major"/>
</dbReference>
<proteinExistence type="inferred from homology"/>
<evidence type="ECO:0000256" key="7">
    <source>
        <dbReference type="ARBA" id="ARBA00023004"/>
    </source>
</evidence>
<reference evidence="12 13" key="1">
    <citation type="submission" date="2019-10" db="EMBL/GenBank/DDBJ databases">
        <authorList>
            <person name="Karimi E."/>
        </authorList>
    </citation>
    <scope>NUCLEOTIDE SEQUENCE [LARGE SCALE GENOMIC DNA]</scope>
    <source>
        <strain evidence="12">Exiguobacterium sp. 9Y</strain>
    </source>
</reference>
<dbReference type="InterPro" id="IPR000192">
    <property type="entry name" value="Aminotrans_V_dom"/>
</dbReference>
<dbReference type="InterPro" id="IPR020578">
    <property type="entry name" value="Aminotrans_V_PyrdxlP_BS"/>
</dbReference>
<keyword evidence="4 12" id="KW-0808">Transferase</keyword>
<dbReference type="GO" id="GO:0031071">
    <property type="term" value="F:cysteine desulfurase activity"/>
    <property type="evidence" value="ECO:0007669"/>
    <property type="project" value="UniProtKB-EC"/>
</dbReference>
<evidence type="ECO:0000256" key="1">
    <source>
        <dbReference type="ARBA" id="ARBA00001933"/>
    </source>
</evidence>
<sequence>MIYFDHAATTPMHPDVLQTMTPYMLEQFGNPSSVHAFGRSGRAAIDAARRTLASELNAKPNEIIFTAGGTESDNYAILGAAMKYQTQGRHVITTRFEHHAVLHAFEELEKRGFDVTYLEVPESGVVTIDALAAALRPDTILVSVMFGNNEVGTLQPIKEMGQLLNKQNILFHTDAVQVFGKLSLDVEECQIDLLSASSHKINGPKGVGMLYVRTGVQLEAQSYGGEQERKRRAGTENVAGIVGFAKAVQLIVAERDILKAQSEDLRHLLLERLDTASISYEQNGHKGLPHIVNLYFPRVEIEPFLIMLDMRGIAVSSGSACTAGSIEPSHVLSAMYGENDRTRQSVRISFGRGNDKEQVELLAQGLIDVVKSFQNK</sequence>
<dbReference type="InterPro" id="IPR016454">
    <property type="entry name" value="Cysteine_dSase"/>
</dbReference>
<dbReference type="Proteomes" id="UP000439752">
    <property type="component" value="Unassembled WGS sequence"/>
</dbReference>
<dbReference type="NCBIfam" id="NF002806">
    <property type="entry name" value="PRK02948.1"/>
    <property type="match status" value="1"/>
</dbReference>
<evidence type="ECO:0000256" key="2">
    <source>
        <dbReference type="ARBA" id="ARBA00006490"/>
    </source>
</evidence>